<dbReference type="PANTHER" id="PTHR43135">
    <property type="entry name" value="ALPHA-D-RIBOSE 1-METHYLPHOSPHONATE 5-TRIPHOSPHATE DIPHOSPHATASE"/>
    <property type="match status" value="1"/>
</dbReference>
<dbReference type="Proteomes" id="UP000488299">
    <property type="component" value="Unassembled WGS sequence"/>
</dbReference>
<evidence type="ECO:0000313" key="3">
    <source>
        <dbReference type="EMBL" id="KAB7733225.1"/>
    </source>
</evidence>
<feature type="domain" description="Amidohydrolase-related" evidence="2">
    <location>
        <begin position="867"/>
        <end position="946"/>
    </location>
</feature>
<proteinExistence type="predicted"/>
<dbReference type="Pfam" id="PF01979">
    <property type="entry name" value="Amidohydro_1"/>
    <property type="match status" value="2"/>
</dbReference>
<feature type="chain" id="PRO_5029541295" evidence="1">
    <location>
        <begin position="21"/>
        <end position="1025"/>
    </location>
</feature>
<organism evidence="3 4">
    <name type="scientific">Rudanella paleaurantiibacter</name>
    <dbReference type="NCBI Taxonomy" id="2614655"/>
    <lineage>
        <taxon>Bacteria</taxon>
        <taxon>Pseudomonadati</taxon>
        <taxon>Bacteroidota</taxon>
        <taxon>Cytophagia</taxon>
        <taxon>Cytophagales</taxon>
        <taxon>Cytophagaceae</taxon>
        <taxon>Rudanella</taxon>
    </lineage>
</organism>
<dbReference type="PANTHER" id="PTHR43135:SF3">
    <property type="entry name" value="ALPHA-D-RIBOSE 1-METHYLPHOSPHONATE 5-TRIPHOSPHATE DIPHOSPHATASE"/>
    <property type="match status" value="1"/>
</dbReference>
<gene>
    <name evidence="3" type="ORF">F5984_04665</name>
</gene>
<comment type="caution">
    <text evidence="3">The sequence shown here is derived from an EMBL/GenBank/DDBJ whole genome shotgun (WGS) entry which is preliminary data.</text>
</comment>
<dbReference type="SUPFAM" id="SSF51338">
    <property type="entry name" value="Composite domain of metallo-dependent hydrolases"/>
    <property type="match status" value="2"/>
</dbReference>
<dbReference type="SUPFAM" id="SSF51556">
    <property type="entry name" value="Metallo-dependent hydrolases"/>
    <property type="match status" value="2"/>
</dbReference>
<dbReference type="GO" id="GO:0016810">
    <property type="term" value="F:hydrolase activity, acting on carbon-nitrogen (but not peptide) bonds"/>
    <property type="evidence" value="ECO:0007669"/>
    <property type="project" value="InterPro"/>
</dbReference>
<protein>
    <submittedName>
        <fullName evidence="3">Amidohydrolase family protein</fullName>
    </submittedName>
</protein>
<dbReference type="RefSeq" id="WP_152123064.1">
    <property type="nucleotide sequence ID" value="NZ_WELI01000001.1"/>
</dbReference>
<feature type="domain" description="Amidohydrolase-related" evidence="2">
    <location>
        <begin position="331"/>
        <end position="406"/>
    </location>
</feature>
<accession>A0A7J5U619</accession>
<dbReference type="EMBL" id="WELI01000001">
    <property type="protein sequence ID" value="KAB7733225.1"/>
    <property type="molecule type" value="Genomic_DNA"/>
</dbReference>
<evidence type="ECO:0000256" key="1">
    <source>
        <dbReference type="SAM" id="SignalP"/>
    </source>
</evidence>
<keyword evidence="4" id="KW-1185">Reference proteome</keyword>
<sequence>MKKLVLTGLLAAGLTAVGWAQTTFPQNGVYDERPGVYAFTNATIVVDPKTTLQNATLLIRDGRVEAVGTSVSVPAGAVVADLKGRRIYPSLIDLDSDYGMPEVRRAAGNNRLAPQLETAKKGPYYWNQAVQPENEAGQLFKVTGPKADELRKLGFGAVLTHPHDGIVRGTGSLVTLADDRENTVVLKNNVSAHYSFNKGSSGQNYPNSMMGSVALIRQAMYDADWYKRAGAKEQANLSLEALNRIQNLPAIFEAGDKLSVLRADKIGDEFKTQFIIRGGGDEYQRIDEIKGTGASLIIPVNYPQAYDVEDAWDADNVALSELKHWEMAPMNPGMLAKAGVPFALTSAGLRNRTEFMANVRKAIENGLTEQQALEALTTTPARLIRAEDMVGTLQPGRIANFIITSGSLFSADNVIYENWIRGKQYVVNNRNVVDLRGSYNLTLTPTAGGTPRNLKLNISGNTPEKPEYQVVVSDTVKLTPKVAVDNNVVSMQVALDRRQPGALTRLTGYRDQTSFRGDGELPDGKLVTWTAVRTGDAPASTTTSARSTSAVSTSAAASMLYPFVGMGNAQKPQAETILIRNATVWTNEADGILQNADVLVTGGKIQQVGKGLAAPANARTIDGTGKHLTTGIIDEHSHIALLSVNEGSQSSTAEVRMSDVVNSEDINIYRQLAGGVTASQLLHGSANAIGGQSALVKLKWGESPENMLIKGADGFIKFALGENVKQANWGDANRVRFPQTRMGVEQVYMDHFIRAREYLKSWAAYNALKGKAKEQAVAPRRDIELDALGEILEKKRFITCHSYVQSEINMLMKVADSLGFKVNTFTHILEGYKVADKMAKHGVGGSSFADWWAYKMEVKDAIPYNAALMHRQGVLVSINSDDAEMARRLNQEAAKTVEYGGVSEADAWKMVTLNPAKLLHLDNRLGSIRPGKDADLVLWNAHPLSIYARPEKTIIEGAVYFDLQAEDAKRDALQAERARIIQKMIASKAGGSPTQRPNFRRQRMWHCEDIEGLMAEGEEADNAGK</sequence>
<dbReference type="AlphaFoldDB" id="A0A7J5U619"/>
<keyword evidence="3" id="KW-0378">Hydrolase</keyword>
<dbReference type="InterPro" id="IPR011059">
    <property type="entry name" value="Metal-dep_hydrolase_composite"/>
</dbReference>
<evidence type="ECO:0000259" key="2">
    <source>
        <dbReference type="Pfam" id="PF01979"/>
    </source>
</evidence>
<dbReference type="InterPro" id="IPR051781">
    <property type="entry name" value="Metallo-dep_Hydrolase"/>
</dbReference>
<dbReference type="Gene3D" id="3.20.20.140">
    <property type="entry name" value="Metal-dependent hydrolases"/>
    <property type="match status" value="2"/>
</dbReference>
<reference evidence="3 4" key="1">
    <citation type="submission" date="2019-10" db="EMBL/GenBank/DDBJ databases">
        <title>Rudanella paleaurantiibacter sp. nov., isolated from sludge.</title>
        <authorList>
            <person name="Xu S.Q."/>
        </authorList>
    </citation>
    <scope>NUCLEOTIDE SEQUENCE [LARGE SCALE GENOMIC DNA]</scope>
    <source>
        <strain evidence="3 4">HX-22-17</strain>
    </source>
</reference>
<name>A0A7J5U619_9BACT</name>
<dbReference type="InterPro" id="IPR032466">
    <property type="entry name" value="Metal_Hydrolase"/>
</dbReference>
<evidence type="ECO:0000313" key="4">
    <source>
        <dbReference type="Proteomes" id="UP000488299"/>
    </source>
</evidence>
<dbReference type="Gene3D" id="2.30.40.10">
    <property type="entry name" value="Urease, subunit C, domain 1"/>
    <property type="match status" value="1"/>
</dbReference>
<feature type="signal peptide" evidence="1">
    <location>
        <begin position="1"/>
        <end position="20"/>
    </location>
</feature>
<dbReference type="CDD" id="cd01309">
    <property type="entry name" value="Met_dep_hydrolase_C"/>
    <property type="match status" value="1"/>
</dbReference>
<dbReference type="InterPro" id="IPR006680">
    <property type="entry name" value="Amidohydro-rel"/>
</dbReference>
<keyword evidence="1" id="KW-0732">Signal</keyword>